<dbReference type="PANTHER" id="PTHR33877:SF1">
    <property type="entry name" value="TYPE IV METHYL-DIRECTED RESTRICTION ENZYME ECOKMCRA"/>
    <property type="match status" value="1"/>
</dbReference>
<feature type="compositionally biased region" description="Polar residues" evidence="1">
    <location>
        <begin position="1"/>
        <end position="19"/>
    </location>
</feature>
<dbReference type="InterPro" id="IPR003615">
    <property type="entry name" value="HNH_nuc"/>
</dbReference>
<organism evidence="3 4">
    <name type="scientific">Moraxella bovis</name>
    <dbReference type="NCBI Taxonomy" id="476"/>
    <lineage>
        <taxon>Bacteria</taxon>
        <taxon>Pseudomonadati</taxon>
        <taxon>Pseudomonadota</taxon>
        <taxon>Gammaproteobacteria</taxon>
        <taxon>Moraxellales</taxon>
        <taxon>Moraxellaceae</taxon>
        <taxon>Moraxella</taxon>
    </lineage>
</organism>
<sequence length="115" mass="12866">MKLSTLQPRLKPTTAQTPKKNWGQGRGGRAWRKLRDEILARDNYTCQCCGRVGGRLELDHIVNVAQGGTDDKSNLQILCHDCHKQKTQTESQAGGATIFKLISRTPRPHSCIKKI</sequence>
<proteinExistence type="predicted"/>
<dbReference type="CDD" id="cd00085">
    <property type="entry name" value="HNHc"/>
    <property type="match status" value="1"/>
</dbReference>
<dbReference type="EMBL" id="UGPZ01000002">
    <property type="protein sequence ID" value="STY90184.1"/>
    <property type="molecule type" value="Genomic_DNA"/>
</dbReference>
<gene>
    <name evidence="3" type="ORF">NCTC9426_00190</name>
</gene>
<dbReference type="InterPro" id="IPR052892">
    <property type="entry name" value="NA-targeting_endonuclease"/>
</dbReference>
<keyword evidence="3" id="KW-0378">Hydrolase</keyword>
<dbReference type="GO" id="GO:0004519">
    <property type="term" value="F:endonuclease activity"/>
    <property type="evidence" value="ECO:0007669"/>
    <property type="project" value="UniProtKB-KW"/>
</dbReference>
<name>A0A378PNZ0_MORBO</name>
<dbReference type="GO" id="GO:0003676">
    <property type="term" value="F:nucleic acid binding"/>
    <property type="evidence" value="ECO:0007669"/>
    <property type="project" value="InterPro"/>
</dbReference>
<keyword evidence="3" id="KW-0255">Endonuclease</keyword>
<dbReference type="Gene3D" id="1.10.30.50">
    <property type="match status" value="1"/>
</dbReference>
<evidence type="ECO:0000313" key="3">
    <source>
        <dbReference type="EMBL" id="STY90184.1"/>
    </source>
</evidence>
<reference evidence="3 4" key="1">
    <citation type="submission" date="2018-06" db="EMBL/GenBank/DDBJ databases">
        <authorList>
            <consortium name="Pathogen Informatics"/>
            <person name="Doyle S."/>
        </authorList>
    </citation>
    <scope>NUCLEOTIDE SEQUENCE [LARGE SCALE GENOMIC DNA]</scope>
    <source>
        <strain evidence="3 4">NCTC9426</strain>
    </source>
</reference>
<accession>A0A378PNZ0</accession>
<evidence type="ECO:0000259" key="2">
    <source>
        <dbReference type="SMART" id="SM00507"/>
    </source>
</evidence>
<dbReference type="RefSeq" id="WP_078274141.1">
    <property type="nucleotide sequence ID" value="NZ_MUXV01000025.1"/>
</dbReference>
<dbReference type="SMART" id="SM00507">
    <property type="entry name" value="HNHc"/>
    <property type="match status" value="1"/>
</dbReference>
<feature type="domain" description="HNH nuclease" evidence="2">
    <location>
        <begin position="33"/>
        <end position="84"/>
    </location>
</feature>
<dbReference type="PANTHER" id="PTHR33877">
    <property type="entry name" value="SLL1193 PROTEIN"/>
    <property type="match status" value="1"/>
</dbReference>
<dbReference type="Pfam" id="PF01844">
    <property type="entry name" value="HNH"/>
    <property type="match status" value="1"/>
</dbReference>
<dbReference type="InterPro" id="IPR002711">
    <property type="entry name" value="HNH"/>
</dbReference>
<keyword evidence="3" id="KW-0540">Nuclease</keyword>
<dbReference type="Proteomes" id="UP000254133">
    <property type="component" value="Unassembled WGS sequence"/>
</dbReference>
<protein>
    <submittedName>
        <fullName evidence="3">HNH endonuclease</fullName>
    </submittedName>
</protein>
<feature type="region of interest" description="Disordered" evidence="1">
    <location>
        <begin position="1"/>
        <end position="28"/>
    </location>
</feature>
<evidence type="ECO:0000313" key="4">
    <source>
        <dbReference type="Proteomes" id="UP000254133"/>
    </source>
</evidence>
<dbReference type="AlphaFoldDB" id="A0A378PNZ0"/>
<dbReference type="GO" id="GO:0008270">
    <property type="term" value="F:zinc ion binding"/>
    <property type="evidence" value="ECO:0007669"/>
    <property type="project" value="InterPro"/>
</dbReference>
<evidence type="ECO:0000256" key="1">
    <source>
        <dbReference type="SAM" id="MobiDB-lite"/>
    </source>
</evidence>